<dbReference type="Proteomes" id="UP000499080">
    <property type="component" value="Unassembled WGS sequence"/>
</dbReference>
<sequence length="118" mass="13382">MPLVAFNSIECDLPDIDPTNLSYDQKYLLDICTAISSSDVAKHQPGTSNLALWLSNNCKMNFDALSINIKPIKRVDNFGCIHSKSLRTLMFRIEVHHSIKNVARHLWHFISSSRSIVI</sequence>
<organism evidence="1 2">
    <name type="scientific">Araneus ventricosus</name>
    <name type="common">Orbweaver spider</name>
    <name type="synonym">Epeira ventricosa</name>
    <dbReference type="NCBI Taxonomy" id="182803"/>
    <lineage>
        <taxon>Eukaryota</taxon>
        <taxon>Metazoa</taxon>
        <taxon>Ecdysozoa</taxon>
        <taxon>Arthropoda</taxon>
        <taxon>Chelicerata</taxon>
        <taxon>Arachnida</taxon>
        <taxon>Araneae</taxon>
        <taxon>Araneomorphae</taxon>
        <taxon>Entelegynae</taxon>
        <taxon>Araneoidea</taxon>
        <taxon>Araneidae</taxon>
        <taxon>Araneus</taxon>
    </lineage>
</organism>
<proteinExistence type="predicted"/>
<comment type="caution">
    <text evidence="1">The sequence shown here is derived from an EMBL/GenBank/DDBJ whole genome shotgun (WGS) entry which is preliminary data.</text>
</comment>
<dbReference type="EMBL" id="BGPR01023647">
    <property type="protein sequence ID" value="GBN90994.1"/>
    <property type="molecule type" value="Genomic_DNA"/>
</dbReference>
<gene>
    <name evidence="1" type="ORF">AVEN_122704_1</name>
</gene>
<reference evidence="1 2" key="1">
    <citation type="journal article" date="2019" name="Sci. Rep.">
        <title>Orb-weaving spider Araneus ventricosus genome elucidates the spidroin gene catalogue.</title>
        <authorList>
            <person name="Kono N."/>
            <person name="Nakamura H."/>
            <person name="Ohtoshi R."/>
            <person name="Moran D.A.P."/>
            <person name="Shinohara A."/>
            <person name="Yoshida Y."/>
            <person name="Fujiwara M."/>
            <person name="Mori M."/>
            <person name="Tomita M."/>
            <person name="Arakawa K."/>
        </authorList>
    </citation>
    <scope>NUCLEOTIDE SEQUENCE [LARGE SCALE GENOMIC DNA]</scope>
</reference>
<evidence type="ECO:0000313" key="1">
    <source>
        <dbReference type="EMBL" id="GBN90994.1"/>
    </source>
</evidence>
<protein>
    <submittedName>
        <fullName evidence="1">Uncharacterized protein</fullName>
    </submittedName>
</protein>
<evidence type="ECO:0000313" key="2">
    <source>
        <dbReference type="Proteomes" id="UP000499080"/>
    </source>
</evidence>
<dbReference type="AlphaFoldDB" id="A0A4Y2SRT1"/>
<keyword evidence="2" id="KW-1185">Reference proteome</keyword>
<name>A0A4Y2SRT1_ARAVE</name>
<accession>A0A4Y2SRT1</accession>